<dbReference type="PANTHER" id="PTHR46268:SF6">
    <property type="entry name" value="UNIVERSAL STRESS PROTEIN UP12"/>
    <property type="match status" value="1"/>
</dbReference>
<evidence type="ECO:0000313" key="4">
    <source>
        <dbReference type="Proteomes" id="UP000469440"/>
    </source>
</evidence>
<dbReference type="InterPro" id="IPR006016">
    <property type="entry name" value="UspA"/>
</dbReference>
<sequence>MRNILIPIDGTERSMKAVDLAKSLYTPESVNIVLLMVREDIGTMYSETEMEKAKAELKSTLDAVAAQLAGYSVKKEVVVGRAGDEILECADQNNTDIIVMTKSTKNGWSQMIGSVATHVVKYAKCIVMIVPENGAYEKAARKAIKCNHMDDIVTLGGQLSLKPSSCHLPVQAGICVYQITMMEGRLRLNHLAFNPDGDMWNLPPKNKQPQHYDLKQGEDREIRVEICVDYNHRDKIEIVNPSMTAPLKFHYVVRFESSFD</sequence>
<feature type="domain" description="UspA" evidence="2">
    <location>
        <begin position="1"/>
        <end position="131"/>
    </location>
</feature>
<comment type="similarity">
    <text evidence="1">Belongs to the universal stress protein A family.</text>
</comment>
<reference evidence="3 4" key="1">
    <citation type="submission" date="2019-09" db="EMBL/GenBank/DDBJ databases">
        <title>Genome sequence of Clostridium sp. EA1.</title>
        <authorList>
            <person name="Poehlein A."/>
            <person name="Bengelsdorf F.R."/>
            <person name="Daniel R."/>
        </authorList>
    </citation>
    <scope>NUCLEOTIDE SEQUENCE [LARGE SCALE GENOMIC DNA]</scope>
    <source>
        <strain evidence="3 4">EA1</strain>
    </source>
</reference>
<accession>A0A6N8I3Z1</accession>
<protein>
    <submittedName>
        <fullName evidence="3">Universal stress protein family protein</fullName>
    </submittedName>
</protein>
<dbReference type="SUPFAM" id="SSF52402">
    <property type="entry name" value="Adenine nucleotide alpha hydrolases-like"/>
    <property type="match status" value="1"/>
</dbReference>
<proteinExistence type="inferred from homology"/>
<keyword evidence="4" id="KW-1185">Reference proteome</keyword>
<dbReference type="Proteomes" id="UP000469440">
    <property type="component" value="Unassembled WGS sequence"/>
</dbReference>
<gene>
    <name evidence="3" type="ORF">CAFE_30530</name>
</gene>
<organism evidence="3 4">
    <name type="scientific">Caproicibacter fermentans</name>
    <dbReference type="NCBI Taxonomy" id="2576756"/>
    <lineage>
        <taxon>Bacteria</taxon>
        <taxon>Bacillati</taxon>
        <taxon>Bacillota</taxon>
        <taxon>Clostridia</taxon>
        <taxon>Eubacteriales</taxon>
        <taxon>Acutalibacteraceae</taxon>
        <taxon>Caproicibacter</taxon>
    </lineage>
</organism>
<dbReference type="InterPro" id="IPR014729">
    <property type="entry name" value="Rossmann-like_a/b/a_fold"/>
</dbReference>
<evidence type="ECO:0000259" key="2">
    <source>
        <dbReference type="Pfam" id="PF00582"/>
    </source>
</evidence>
<dbReference type="RefSeq" id="WP_156991106.1">
    <property type="nucleotide sequence ID" value="NZ_VWXL01000087.1"/>
</dbReference>
<dbReference type="OrthoDB" id="9794782at2"/>
<dbReference type="InterPro" id="IPR006015">
    <property type="entry name" value="Universal_stress_UspA"/>
</dbReference>
<dbReference type="AlphaFoldDB" id="A0A6N8I3Z1"/>
<dbReference type="CDD" id="cd00293">
    <property type="entry name" value="USP-like"/>
    <property type="match status" value="1"/>
</dbReference>
<evidence type="ECO:0000313" key="3">
    <source>
        <dbReference type="EMBL" id="MVB12320.1"/>
    </source>
</evidence>
<dbReference type="EMBL" id="VWXL01000087">
    <property type="protein sequence ID" value="MVB12320.1"/>
    <property type="molecule type" value="Genomic_DNA"/>
</dbReference>
<comment type="caution">
    <text evidence="3">The sequence shown here is derived from an EMBL/GenBank/DDBJ whole genome shotgun (WGS) entry which is preliminary data.</text>
</comment>
<evidence type="ECO:0000256" key="1">
    <source>
        <dbReference type="ARBA" id="ARBA00008791"/>
    </source>
</evidence>
<dbReference type="Gene3D" id="3.40.50.620">
    <property type="entry name" value="HUPs"/>
    <property type="match status" value="1"/>
</dbReference>
<name>A0A6N8I3Z1_9FIRM</name>
<dbReference type="PANTHER" id="PTHR46268">
    <property type="entry name" value="STRESS RESPONSE PROTEIN NHAX"/>
    <property type="match status" value="1"/>
</dbReference>
<dbReference type="Pfam" id="PF00582">
    <property type="entry name" value="Usp"/>
    <property type="match status" value="1"/>
</dbReference>
<dbReference type="PRINTS" id="PR01438">
    <property type="entry name" value="UNVRSLSTRESS"/>
</dbReference>